<organism evidence="2 3">
    <name type="scientific">Rhizophagus clarus</name>
    <dbReference type="NCBI Taxonomy" id="94130"/>
    <lineage>
        <taxon>Eukaryota</taxon>
        <taxon>Fungi</taxon>
        <taxon>Fungi incertae sedis</taxon>
        <taxon>Mucoromycota</taxon>
        <taxon>Glomeromycotina</taxon>
        <taxon>Glomeromycetes</taxon>
        <taxon>Glomerales</taxon>
        <taxon>Glomeraceae</taxon>
        <taxon>Rhizophagus</taxon>
    </lineage>
</organism>
<comment type="caution">
    <text evidence="2">The sequence shown here is derived from an EMBL/GenBank/DDBJ whole genome shotgun (WGS) entry which is preliminary data.</text>
</comment>
<gene>
    <name evidence="2" type="ORF">RCL2_002029800</name>
</gene>
<dbReference type="CDD" id="cd18186">
    <property type="entry name" value="BTB_POZ_ZBTB_KLHL-like"/>
    <property type="match status" value="1"/>
</dbReference>
<feature type="domain" description="TLDc" evidence="1">
    <location>
        <begin position="145"/>
        <end position="284"/>
    </location>
</feature>
<reference evidence="2" key="1">
    <citation type="submission" date="2019-10" db="EMBL/GenBank/DDBJ databases">
        <title>Conservation and host-specific expression of non-tandemly repeated heterogenous ribosome RNA gene in arbuscular mycorrhizal fungi.</title>
        <authorList>
            <person name="Maeda T."/>
            <person name="Kobayashi Y."/>
            <person name="Nakagawa T."/>
            <person name="Ezawa T."/>
            <person name="Yamaguchi K."/>
            <person name="Bino T."/>
            <person name="Nishimoto Y."/>
            <person name="Shigenobu S."/>
            <person name="Kawaguchi M."/>
        </authorList>
    </citation>
    <scope>NUCLEOTIDE SEQUENCE</scope>
    <source>
        <strain evidence="2">HR1</strain>
    </source>
</reference>
<protein>
    <recommendedName>
        <fullName evidence="1">TLDc domain-containing protein</fullName>
    </recommendedName>
</protein>
<dbReference type="Pfam" id="PF00651">
    <property type="entry name" value="BTB"/>
    <property type="match status" value="1"/>
</dbReference>
<dbReference type="PROSITE" id="PS51886">
    <property type="entry name" value="TLDC"/>
    <property type="match status" value="1"/>
</dbReference>
<dbReference type="EMBL" id="BLAL01000228">
    <property type="protein sequence ID" value="GES93554.1"/>
    <property type="molecule type" value="Genomic_DNA"/>
</dbReference>
<dbReference type="AlphaFoldDB" id="A0A8H3LYI1"/>
<evidence type="ECO:0000313" key="2">
    <source>
        <dbReference type="EMBL" id="GES93554.1"/>
    </source>
</evidence>
<evidence type="ECO:0000313" key="3">
    <source>
        <dbReference type="Proteomes" id="UP000615446"/>
    </source>
</evidence>
<dbReference type="SUPFAM" id="SSF54695">
    <property type="entry name" value="POZ domain"/>
    <property type="match status" value="1"/>
</dbReference>
<accession>A0A8H3LYI1</accession>
<proteinExistence type="predicted"/>
<dbReference type="Gene3D" id="3.30.710.10">
    <property type="entry name" value="Potassium Channel Kv1.1, Chain A"/>
    <property type="match status" value="1"/>
</dbReference>
<name>A0A8H3LYI1_9GLOM</name>
<evidence type="ECO:0000259" key="1">
    <source>
        <dbReference type="PROSITE" id="PS51886"/>
    </source>
</evidence>
<sequence length="284" mass="32612">MSAQFLTKLIHIKLPNISSEIFQIILKYIYGGILSLNMDDVSDFIKVLVAADNLHLQELVDYLQKYLIKNKLDWIEQNFGFTQHISSQSNNLLFSLSSREFSQKVRPYQKLLDQQLYEDLLNSYLDPGSVSNDNILRPRKIIDSQIVDSNIVSTVSKWVDKMDINDDNYRELYLPYKFELLLRGSRDGFTPKKFHGLCDGKPNTVAFIKVKGTEEILGGYNPVKWKTTGYWGKTKDSFIFSFKNKNIKDAILSKVIDANHALDYSTSCGPKFGSDLIMSSYDKD</sequence>
<dbReference type="OrthoDB" id="2447740at2759"/>
<dbReference type="InterPro" id="IPR006571">
    <property type="entry name" value="TLDc_dom"/>
</dbReference>
<dbReference type="Pfam" id="PF07534">
    <property type="entry name" value="TLD"/>
    <property type="match status" value="1"/>
</dbReference>
<dbReference type="InterPro" id="IPR011333">
    <property type="entry name" value="SKP1/BTB/POZ_sf"/>
</dbReference>
<dbReference type="InterPro" id="IPR000210">
    <property type="entry name" value="BTB/POZ_dom"/>
</dbReference>
<dbReference type="Proteomes" id="UP000615446">
    <property type="component" value="Unassembled WGS sequence"/>
</dbReference>